<dbReference type="PROSITE" id="PS00041">
    <property type="entry name" value="HTH_ARAC_FAMILY_1"/>
    <property type="match status" value="1"/>
</dbReference>
<organism evidence="5 6">
    <name type="scientific">Paenibacillus filicis</name>
    <dbReference type="NCBI Taxonomy" id="669464"/>
    <lineage>
        <taxon>Bacteria</taxon>
        <taxon>Bacillati</taxon>
        <taxon>Bacillota</taxon>
        <taxon>Bacilli</taxon>
        <taxon>Bacillales</taxon>
        <taxon>Paenibacillaceae</taxon>
        <taxon>Paenibacillus</taxon>
    </lineage>
</organism>
<dbReference type="InterPro" id="IPR037923">
    <property type="entry name" value="HTH-like"/>
</dbReference>
<dbReference type="EMBL" id="JBBPCC010000007">
    <property type="protein sequence ID" value="MEK8128722.1"/>
    <property type="molecule type" value="Genomic_DNA"/>
</dbReference>
<dbReference type="InterPro" id="IPR020449">
    <property type="entry name" value="Tscrpt_reg_AraC-type_HTH"/>
</dbReference>
<dbReference type="InterPro" id="IPR014710">
    <property type="entry name" value="RmlC-like_jellyroll"/>
</dbReference>
<gene>
    <name evidence="5" type="ORF">WMW72_12480</name>
</gene>
<dbReference type="InterPro" id="IPR003313">
    <property type="entry name" value="AraC-bd"/>
</dbReference>
<feature type="domain" description="HTH araC/xylS-type" evidence="4">
    <location>
        <begin position="201"/>
        <end position="299"/>
    </location>
</feature>
<accession>A0ABU9DIM9</accession>
<dbReference type="SUPFAM" id="SSF46689">
    <property type="entry name" value="Homeodomain-like"/>
    <property type="match status" value="2"/>
</dbReference>
<evidence type="ECO:0000259" key="4">
    <source>
        <dbReference type="PROSITE" id="PS01124"/>
    </source>
</evidence>
<keyword evidence="2" id="KW-0238">DNA-binding</keyword>
<evidence type="ECO:0000313" key="5">
    <source>
        <dbReference type="EMBL" id="MEK8128722.1"/>
    </source>
</evidence>
<evidence type="ECO:0000256" key="2">
    <source>
        <dbReference type="ARBA" id="ARBA00023125"/>
    </source>
</evidence>
<dbReference type="Gene3D" id="2.60.120.10">
    <property type="entry name" value="Jelly Rolls"/>
    <property type="match status" value="1"/>
</dbReference>
<dbReference type="InterPro" id="IPR009057">
    <property type="entry name" value="Homeodomain-like_sf"/>
</dbReference>
<dbReference type="Gene3D" id="1.10.10.60">
    <property type="entry name" value="Homeodomain-like"/>
    <property type="match status" value="2"/>
</dbReference>
<proteinExistence type="predicted"/>
<dbReference type="Pfam" id="PF12833">
    <property type="entry name" value="HTH_18"/>
    <property type="match status" value="1"/>
</dbReference>
<name>A0ABU9DIM9_9BACL</name>
<dbReference type="SUPFAM" id="SSF51215">
    <property type="entry name" value="Regulatory protein AraC"/>
    <property type="match status" value="1"/>
</dbReference>
<keyword evidence="1" id="KW-0805">Transcription regulation</keyword>
<protein>
    <submittedName>
        <fullName evidence="5">AraC family transcriptional regulator</fullName>
    </submittedName>
</protein>
<keyword evidence="3" id="KW-0804">Transcription</keyword>
<dbReference type="PANTHER" id="PTHR43280">
    <property type="entry name" value="ARAC-FAMILY TRANSCRIPTIONAL REGULATOR"/>
    <property type="match status" value="1"/>
</dbReference>
<evidence type="ECO:0000256" key="3">
    <source>
        <dbReference type="ARBA" id="ARBA00023163"/>
    </source>
</evidence>
<dbReference type="PANTHER" id="PTHR43280:SF2">
    <property type="entry name" value="HTH-TYPE TRANSCRIPTIONAL REGULATOR EXSA"/>
    <property type="match status" value="1"/>
</dbReference>
<dbReference type="Pfam" id="PF02311">
    <property type="entry name" value="AraC_binding"/>
    <property type="match status" value="1"/>
</dbReference>
<comment type="caution">
    <text evidence="5">The sequence shown here is derived from an EMBL/GenBank/DDBJ whole genome shotgun (WGS) entry which is preliminary data.</text>
</comment>
<dbReference type="RefSeq" id="WP_341415812.1">
    <property type="nucleotide sequence ID" value="NZ_JBBPCC010000007.1"/>
</dbReference>
<dbReference type="InterPro" id="IPR018060">
    <property type="entry name" value="HTH_AraC"/>
</dbReference>
<dbReference type="SMART" id="SM00342">
    <property type="entry name" value="HTH_ARAC"/>
    <property type="match status" value="1"/>
</dbReference>
<dbReference type="PRINTS" id="PR00032">
    <property type="entry name" value="HTHARAC"/>
</dbReference>
<dbReference type="Proteomes" id="UP001469365">
    <property type="component" value="Unassembled WGS sequence"/>
</dbReference>
<reference evidence="5 6" key="1">
    <citation type="submission" date="2024-04" db="EMBL/GenBank/DDBJ databases">
        <title>draft genome sequnece of Paenibacillus filicis.</title>
        <authorList>
            <person name="Kim D.-U."/>
        </authorList>
    </citation>
    <scope>NUCLEOTIDE SEQUENCE [LARGE SCALE GENOMIC DNA]</scope>
    <source>
        <strain evidence="5 6">KACC14197</strain>
    </source>
</reference>
<evidence type="ECO:0000313" key="6">
    <source>
        <dbReference type="Proteomes" id="UP001469365"/>
    </source>
</evidence>
<keyword evidence="6" id="KW-1185">Reference proteome</keyword>
<dbReference type="PROSITE" id="PS01124">
    <property type="entry name" value="HTH_ARAC_FAMILY_2"/>
    <property type="match status" value="1"/>
</dbReference>
<dbReference type="InterPro" id="IPR018062">
    <property type="entry name" value="HTH_AraC-typ_CS"/>
</dbReference>
<sequence length="324" mass="37385">MIYSTSLGAGKMQRDELLRERMSMPDHSFPIKLFRFTCQEEGFIIFHPHWHEQIELLYIVSGSARIECSSVPYEAKAGDVIVVNSNELHYGVCTSRDLVYYVVIFHPALLQSSNADAVETKFMIPISQNRLLFLNHIAGDKRFSRCVEEITYEIEHKQEGYELAIKSDLYKLMTLLVRRYIASSSDLEGYRLRLKHLEHLAPALRYMELHSHESLTVEQLADLANMSRSHFSRLFKKLTEKTLTEYIHFLRINRAAELLRTTQMSISEIALLIGYNDIYYFSRTFKKLKGASPTNWRDISPDWPHSAAAIHSDMEEAATDGSPA</sequence>
<evidence type="ECO:0000256" key="1">
    <source>
        <dbReference type="ARBA" id="ARBA00023015"/>
    </source>
</evidence>